<keyword evidence="5" id="KW-0067">ATP-binding</keyword>
<comment type="caution">
    <text evidence="8">The sequence shown here is derived from an EMBL/GenBank/DDBJ whole genome shotgun (WGS) entry which is preliminary data.</text>
</comment>
<dbReference type="Gene3D" id="3.40.50.300">
    <property type="entry name" value="P-loop containing nucleotide triphosphate hydrolases"/>
    <property type="match status" value="2"/>
</dbReference>
<dbReference type="InterPro" id="IPR050534">
    <property type="entry name" value="Coronavir_polyprotein_1ab"/>
</dbReference>
<protein>
    <submittedName>
        <fullName evidence="8">DEAD/DEAH box helicase</fullName>
        <ecNumber evidence="8">3.6.4.-</ecNumber>
    </submittedName>
</protein>
<dbReference type="PANTHER" id="PTHR43788:SF8">
    <property type="entry name" value="DNA-BINDING PROTEIN SMUBP-2"/>
    <property type="match status" value="1"/>
</dbReference>
<dbReference type="Pfam" id="PF13087">
    <property type="entry name" value="AAA_12"/>
    <property type="match status" value="1"/>
</dbReference>
<keyword evidence="3 8" id="KW-0378">Hydrolase</keyword>
<proteinExistence type="inferred from homology"/>
<feature type="domain" description="DNA2/NAM7 helicase helicase" evidence="6">
    <location>
        <begin position="64"/>
        <end position="121"/>
    </location>
</feature>
<evidence type="ECO:0000256" key="3">
    <source>
        <dbReference type="ARBA" id="ARBA00022801"/>
    </source>
</evidence>
<dbReference type="InterPro" id="IPR047187">
    <property type="entry name" value="SF1_C_Upf1"/>
</dbReference>
<dbReference type="GO" id="GO:0004386">
    <property type="term" value="F:helicase activity"/>
    <property type="evidence" value="ECO:0007669"/>
    <property type="project" value="UniProtKB-KW"/>
</dbReference>
<dbReference type="InterPro" id="IPR027417">
    <property type="entry name" value="P-loop_NTPase"/>
</dbReference>
<dbReference type="CDD" id="cd18808">
    <property type="entry name" value="SF1_C_Upf1"/>
    <property type="match status" value="1"/>
</dbReference>
<name>A0ABD5XST9_9EURY</name>
<evidence type="ECO:0000256" key="1">
    <source>
        <dbReference type="ARBA" id="ARBA00007913"/>
    </source>
</evidence>
<dbReference type="Pfam" id="PF13086">
    <property type="entry name" value="AAA_11"/>
    <property type="match status" value="1"/>
</dbReference>
<keyword evidence="2" id="KW-0547">Nucleotide-binding</keyword>
<evidence type="ECO:0000256" key="5">
    <source>
        <dbReference type="ARBA" id="ARBA00022840"/>
    </source>
</evidence>
<organism evidence="8 9">
    <name type="scientific">Halobaculum litoreum</name>
    <dbReference type="NCBI Taxonomy" id="3031998"/>
    <lineage>
        <taxon>Archaea</taxon>
        <taxon>Methanobacteriati</taxon>
        <taxon>Methanobacteriota</taxon>
        <taxon>Stenosarchaea group</taxon>
        <taxon>Halobacteria</taxon>
        <taxon>Halobacteriales</taxon>
        <taxon>Haloferacaceae</taxon>
        <taxon>Halobaculum</taxon>
    </lineage>
</organism>
<evidence type="ECO:0000259" key="6">
    <source>
        <dbReference type="Pfam" id="PF13086"/>
    </source>
</evidence>
<dbReference type="InterPro" id="IPR041679">
    <property type="entry name" value="DNA2/NAM7-like_C"/>
</dbReference>
<evidence type="ECO:0000256" key="4">
    <source>
        <dbReference type="ARBA" id="ARBA00022806"/>
    </source>
</evidence>
<sequence>MCADSNQAVDNLLVGSSTADGTDEGSLHAYGQHGTDEFTIHRANARRSNNRVVRAHYGDGNSGSAGVVATTNSSAGRLARDFDVLVLDEATQATCASACVPLSRAEKVVLAGDHQQLPPYTAAEGPASSRYGSSLFEHMYADGGVYEGVGVQLRTQYRMHRDVAYLPNRLFYGKSLRNGRAVPELSNHNTIVAHSFGGREERVNHSLRNPTEARFVAILVERLLDDGLAPTQIGVITPYTAQVDLVRDRLGEVNDGDDVVVDTIDAFQGSEREAIVISFVRSNDAGDVGFLGRADDGPRRLNVAMTRAKRHCALVGDWNTLRGHRREAPRNDCTDVYQSIYSDLESSGRVTKPDPSLLP</sequence>
<comment type="similarity">
    <text evidence="1">Belongs to the DNA2/NAM7 helicase family.</text>
</comment>
<evidence type="ECO:0000313" key="8">
    <source>
        <dbReference type="EMBL" id="MFC7137656.1"/>
    </source>
</evidence>
<keyword evidence="4 8" id="KW-0347">Helicase</keyword>
<dbReference type="EC" id="3.6.4.-" evidence="8"/>
<dbReference type="InterPro" id="IPR041677">
    <property type="entry name" value="DNA2/NAM7_AAA_11"/>
</dbReference>
<dbReference type="Proteomes" id="UP001596368">
    <property type="component" value="Unassembled WGS sequence"/>
</dbReference>
<gene>
    <name evidence="8" type="ORF">ACFQRB_16745</name>
</gene>
<dbReference type="GO" id="GO:0016787">
    <property type="term" value="F:hydrolase activity"/>
    <property type="evidence" value="ECO:0007669"/>
    <property type="project" value="UniProtKB-KW"/>
</dbReference>
<feature type="domain" description="DNA2/NAM7 helicase-like C-terminal" evidence="7">
    <location>
        <begin position="131"/>
        <end position="317"/>
    </location>
</feature>
<dbReference type="PANTHER" id="PTHR43788">
    <property type="entry name" value="DNA2/NAM7 HELICASE FAMILY MEMBER"/>
    <property type="match status" value="1"/>
</dbReference>
<keyword evidence="9" id="KW-1185">Reference proteome</keyword>
<reference evidence="8 9" key="1">
    <citation type="journal article" date="2019" name="Int. J. Syst. Evol. Microbiol.">
        <title>The Global Catalogue of Microorganisms (GCM) 10K type strain sequencing project: providing services to taxonomists for standard genome sequencing and annotation.</title>
        <authorList>
            <consortium name="The Broad Institute Genomics Platform"/>
            <consortium name="The Broad Institute Genome Sequencing Center for Infectious Disease"/>
            <person name="Wu L."/>
            <person name="Ma J."/>
        </authorList>
    </citation>
    <scope>NUCLEOTIDE SEQUENCE [LARGE SCALE GENOMIC DNA]</scope>
    <source>
        <strain evidence="8 9">DT92</strain>
    </source>
</reference>
<dbReference type="AlphaFoldDB" id="A0ABD5XST9"/>
<evidence type="ECO:0000259" key="7">
    <source>
        <dbReference type="Pfam" id="PF13087"/>
    </source>
</evidence>
<dbReference type="EMBL" id="JBHSZG010000002">
    <property type="protein sequence ID" value="MFC7137656.1"/>
    <property type="molecule type" value="Genomic_DNA"/>
</dbReference>
<dbReference type="GO" id="GO:0005524">
    <property type="term" value="F:ATP binding"/>
    <property type="evidence" value="ECO:0007669"/>
    <property type="project" value="UniProtKB-KW"/>
</dbReference>
<dbReference type="SUPFAM" id="SSF52540">
    <property type="entry name" value="P-loop containing nucleoside triphosphate hydrolases"/>
    <property type="match status" value="1"/>
</dbReference>
<evidence type="ECO:0000313" key="9">
    <source>
        <dbReference type="Proteomes" id="UP001596368"/>
    </source>
</evidence>
<evidence type="ECO:0000256" key="2">
    <source>
        <dbReference type="ARBA" id="ARBA00022741"/>
    </source>
</evidence>
<accession>A0ABD5XST9</accession>